<evidence type="ECO:0000313" key="4">
    <source>
        <dbReference type="Proteomes" id="UP000596660"/>
    </source>
</evidence>
<protein>
    <recommendedName>
        <fullName evidence="5">Transposase</fullName>
    </recommendedName>
</protein>
<dbReference type="GO" id="GO:0046983">
    <property type="term" value="F:protein dimerization activity"/>
    <property type="evidence" value="ECO:0007669"/>
    <property type="project" value="InterPro"/>
</dbReference>
<dbReference type="Pfam" id="PF14372">
    <property type="entry name" value="hAT-like_RNase-H"/>
    <property type="match status" value="1"/>
</dbReference>
<accession>A0A803N1K9</accession>
<sequence length="321" mass="37156">MDMQVRWNSTYMMLDNVLYYKDVFIHLGSLHASFKSYVPLDDEWEKLSVVHKFLKLFYDVTCMFSANKSPTSNMYFKGACMVHRRLLETSKGPHEFLAQMVLPMLEKFDKYWSEYNIYLACAAILDPRSLYNEYKSTFSTSPIVDPSTTSSRIEDENFFDDYQSYSSRITRTQTKKSQLESYLEESELDLNMELDILEYWQQNAVRFPELAILARDLLTIPVSTVASESAFSVGGKTISPNRSSLKPSTVQALVCVQDWRRDEYNILSNLDSPSERNSSRLCCKEQSDVNTFVGEVFRSPDQAELYASRSTHFSPIVYRTS</sequence>
<evidence type="ECO:0000313" key="3">
    <source>
        <dbReference type="EnsemblPlants" id="AUR62038949-RA:cds"/>
    </source>
</evidence>
<reference evidence="3" key="2">
    <citation type="submission" date="2021-03" db="UniProtKB">
        <authorList>
            <consortium name="EnsemblPlants"/>
        </authorList>
    </citation>
    <scope>IDENTIFICATION</scope>
</reference>
<feature type="domain" description="HAT C-terminal dimerisation" evidence="1">
    <location>
        <begin position="179"/>
        <end position="259"/>
    </location>
</feature>
<organism evidence="3 4">
    <name type="scientific">Chenopodium quinoa</name>
    <name type="common">Quinoa</name>
    <dbReference type="NCBI Taxonomy" id="63459"/>
    <lineage>
        <taxon>Eukaryota</taxon>
        <taxon>Viridiplantae</taxon>
        <taxon>Streptophyta</taxon>
        <taxon>Embryophyta</taxon>
        <taxon>Tracheophyta</taxon>
        <taxon>Spermatophyta</taxon>
        <taxon>Magnoliopsida</taxon>
        <taxon>eudicotyledons</taxon>
        <taxon>Gunneridae</taxon>
        <taxon>Pentapetalae</taxon>
        <taxon>Caryophyllales</taxon>
        <taxon>Chenopodiaceae</taxon>
        <taxon>Chenopodioideae</taxon>
        <taxon>Atripliceae</taxon>
        <taxon>Chenopodium</taxon>
    </lineage>
</organism>
<dbReference type="AlphaFoldDB" id="A0A803N1K9"/>
<reference evidence="3" key="1">
    <citation type="journal article" date="2017" name="Nature">
        <title>The genome of Chenopodium quinoa.</title>
        <authorList>
            <person name="Jarvis D.E."/>
            <person name="Ho Y.S."/>
            <person name="Lightfoot D.J."/>
            <person name="Schmoeckel S.M."/>
            <person name="Li B."/>
            <person name="Borm T.J.A."/>
            <person name="Ohyanagi H."/>
            <person name="Mineta K."/>
            <person name="Michell C.T."/>
            <person name="Saber N."/>
            <person name="Kharbatia N.M."/>
            <person name="Rupper R.R."/>
            <person name="Sharp A.R."/>
            <person name="Dally N."/>
            <person name="Boughton B.A."/>
            <person name="Woo Y.H."/>
            <person name="Gao G."/>
            <person name="Schijlen E.G.W.M."/>
            <person name="Guo X."/>
            <person name="Momin A.A."/>
            <person name="Negrao S."/>
            <person name="Al-Babili S."/>
            <person name="Gehring C."/>
            <person name="Roessner U."/>
            <person name="Jung C."/>
            <person name="Murphy K."/>
            <person name="Arold S.T."/>
            <person name="Gojobori T."/>
            <person name="van der Linden C.G."/>
            <person name="van Loo E.N."/>
            <person name="Jellen E.N."/>
            <person name="Maughan P.J."/>
            <person name="Tester M."/>
        </authorList>
    </citation>
    <scope>NUCLEOTIDE SEQUENCE [LARGE SCALE GENOMIC DNA]</scope>
    <source>
        <strain evidence="3">cv. PI 614886</strain>
    </source>
</reference>
<dbReference type="Pfam" id="PF05699">
    <property type="entry name" value="Dimer_Tnp_hAT"/>
    <property type="match status" value="1"/>
</dbReference>
<name>A0A803N1K9_CHEQI</name>
<feature type="domain" description="hAT-like transposase RNase-H fold" evidence="2">
    <location>
        <begin position="65"/>
        <end position="139"/>
    </location>
</feature>
<dbReference type="InterPro" id="IPR012337">
    <property type="entry name" value="RNaseH-like_sf"/>
</dbReference>
<dbReference type="InterPro" id="IPR025525">
    <property type="entry name" value="hAT-like_transposase_RNase-H"/>
</dbReference>
<dbReference type="PANTHER" id="PTHR23272">
    <property type="entry name" value="BED FINGER-RELATED"/>
    <property type="match status" value="1"/>
</dbReference>
<dbReference type="SUPFAM" id="SSF53098">
    <property type="entry name" value="Ribonuclease H-like"/>
    <property type="match status" value="1"/>
</dbReference>
<proteinExistence type="predicted"/>
<dbReference type="EnsemblPlants" id="AUR62038949-RA">
    <property type="protein sequence ID" value="AUR62038949-RA:cds"/>
    <property type="gene ID" value="AUR62038949"/>
</dbReference>
<evidence type="ECO:0000259" key="2">
    <source>
        <dbReference type="Pfam" id="PF14372"/>
    </source>
</evidence>
<dbReference type="GO" id="GO:0003677">
    <property type="term" value="F:DNA binding"/>
    <property type="evidence" value="ECO:0007669"/>
    <property type="project" value="InterPro"/>
</dbReference>
<dbReference type="InterPro" id="IPR008906">
    <property type="entry name" value="HATC_C_dom"/>
</dbReference>
<evidence type="ECO:0008006" key="5">
    <source>
        <dbReference type="Google" id="ProtNLM"/>
    </source>
</evidence>
<dbReference type="Gramene" id="AUR62038949-RA">
    <property type="protein sequence ID" value="AUR62038949-RA:cds"/>
    <property type="gene ID" value="AUR62038949"/>
</dbReference>
<dbReference type="OMA" id="RKIFYDV"/>
<dbReference type="Proteomes" id="UP000596660">
    <property type="component" value="Unplaced"/>
</dbReference>
<keyword evidence="4" id="KW-1185">Reference proteome</keyword>
<evidence type="ECO:0000259" key="1">
    <source>
        <dbReference type="Pfam" id="PF05699"/>
    </source>
</evidence>
<dbReference type="PANTHER" id="PTHR23272:SF189">
    <property type="entry name" value="ZINC FINGER BED DOMAIN-CONTAINING PROTEIN RICESLEEPER 1-LIKE"/>
    <property type="match status" value="1"/>
</dbReference>